<dbReference type="GO" id="GO:0043139">
    <property type="term" value="F:5'-3' DNA helicase activity"/>
    <property type="evidence" value="ECO:0007669"/>
    <property type="project" value="UniProtKB-EC"/>
</dbReference>
<evidence type="ECO:0000313" key="5">
    <source>
        <dbReference type="EMBL" id="CZT06983.1"/>
    </source>
</evidence>
<dbReference type="Pfam" id="PF21530">
    <property type="entry name" value="Pif1_2B_dom"/>
    <property type="match status" value="1"/>
</dbReference>
<dbReference type="InterPro" id="IPR025476">
    <property type="entry name" value="Helitron_helicase-like"/>
</dbReference>
<comment type="cofactor">
    <cofactor evidence="1">
        <name>Mg(2+)</name>
        <dbReference type="ChEBI" id="CHEBI:18420"/>
    </cofactor>
</comment>
<dbReference type="EMBL" id="FJUX01000091">
    <property type="protein sequence ID" value="CZT06983.1"/>
    <property type="molecule type" value="Genomic_DNA"/>
</dbReference>
<dbReference type="OrthoDB" id="4360910at2759"/>
<feature type="domain" description="DNA helicase Pif1-like DEAD-box helicase" evidence="2">
    <location>
        <begin position="525"/>
        <end position="689"/>
    </location>
</feature>
<comment type="similarity">
    <text evidence="1">Belongs to the helicase family.</text>
</comment>
<dbReference type="GO" id="GO:0006281">
    <property type="term" value="P:DNA repair"/>
    <property type="evidence" value="ECO:0007669"/>
    <property type="project" value="UniProtKB-KW"/>
</dbReference>
<organism evidence="5 6">
    <name type="scientific">Rhynchosporium agropyri</name>
    <dbReference type="NCBI Taxonomy" id="914238"/>
    <lineage>
        <taxon>Eukaryota</taxon>
        <taxon>Fungi</taxon>
        <taxon>Dikarya</taxon>
        <taxon>Ascomycota</taxon>
        <taxon>Pezizomycotina</taxon>
        <taxon>Leotiomycetes</taxon>
        <taxon>Helotiales</taxon>
        <taxon>Ploettnerulaceae</taxon>
        <taxon>Rhynchosporium</taxon>
    </lineage>
</organism>
<keyword evidence="1" id="KW-0234">DNA repair</keyword>
<name>A0A1E1L8V3_9HELO</name>
<evidence type="ECO:0000259" key="4">
    <source>
        <dbReference type="Pfam" id="PF21530"/>
    </source>
</evidence>
<feature type="domain" description="Helitron helicase-like" evidence="3">
    <location>
        <begin position="1"/>
        <end position="70"/>
    </location>
</feature>
<evidence type="ECO:0000313" key="6">
    <source>
        <dbReference type="Proteomes" id="UP000178912"/>
    </source>
</evidence>
<gene>
    <name evidence="5" type="ORF">RAG0_12554</name>
</gene>
<dbReference type="InterPro" id="IPR010285">
    <property type="entry name" value="DNA_helicase_pif1-like_DEAD"/>
</dbReference>
<dbReference type="PANTHER" id="PTHR10492:SF57">
    <property type="entry name" value="ATP-DEPENDENT DNA HELICASE"/>
    <property type="match status" value="1"/>
</dbReference>
<evidence type="ECO:0000259" key="3">
    <source>
        <dbReference type="Pfam" id="PF14214"/>
    </source>
</evidence>
<protein>
    <recommendedName>
        <fullName evidence="1">ATP-dependent DNA helicase</fullName>
        <ecNumber evidence="1">5.6.2.3</ecNumber>
    </recommendedName>
</protein>
<dbReference type="InterPro" id="IPR027417">
    <property type="entry name" value="P-loop_NTPase"/>
</dbReference>
<dbReference type="EC" id="5.6.2.3" evidence="1"/>
<keyword evidence="1" id="KW-0227">DNA damage</keyword>
<dbReference type="GO" id="GO:0000723">
    <property type="term" value="P:telomere maintenance"/>
    <property type="evidence" value="ECO:0007669"/>
    <property type="project" value="InterPro"/>
</dbReference>
<evidence type="ECO:0000259" key="2">
    <source>
        <dbReference type="Pfam" id="PF05970"/>
    </source>
</evidence>
<keyword evidence="1" id="KW-0347">Helicase</keyword>
<keyword evidence="1" id="KW-0233">DNA recombination</keyword>
<dbReference type="Gene3D" id="3.40.50.300">
    <property type="entry name" value="P-loop containing nucleotide triphosphate hydrolases"/>
    <property type="match status" value="1"/>
</dbReference>
<keyword evidence="1" id="KW-0378">Hydrolase</keyword>
<keyword evidence="1" id="KW-0067">ATP-binding</keyword>
<dbReference type="GO" id="GO:0006310">
    <property type="term" value="P:DNA recombination"/>
    <property type="evidence" value="ECO:0007669"/>
    <property type="project" value="UniProtKB-KW"/>
</dbReference>
<dbReference type="GO" id="GO:0016887">
    <property type="term" value="F:ATP hydrolysis activity"/>
    <property type="evidence" value="ECO:0007669"/>
    <property type="project" value="RHEA"/>
</dbReference>
<dbReference type="AlphaFoldDB" id="A0A1E1L8V3"/>
<reference evidence="6" key="1">
    <citation type="submission" date="2016-03" db="EMBL/GenBank/DDBJ databases">
        <authorList>
            <person name="Guldener U."/>
        </authorList>
    </citation>
    <scope>NUCLEOTIDE SEQUENCE [LARGE SCALE GENOMIC DNA]</scope>
    <source>
        <strain evidence="6">04CH-RAC-A.6.1</strain>
    </source>
</reference>
<dbReference type="CDD" id="cd18809">
    <property type="entry name" value="SF1_C_RecD"/>
    <property type="match status" value="1"/>
</dbReference>
<comment type="catalytic activity">
    <reaction evidence="1">
        <text>ATP + H2O = ADP + phosphate + H(+)</text>
        <dbReference type="Rhea" id="RHEA:13065"/>
        <dbReference type="ChEBI" id="CHEBI:15377"/>
        <dbReference type="ChEBI" id="CHEBI:15378"/>
        <dbReference type="ChEBI" id="CHEBI:30616"/>
        <dbReference type="ChEBI" id="CHEBI:43474"/>
        <dbReference type="ChEBI" id="CHEBI:456216"/>
        <dbReference type="EC" id="5.6.2.3"/>
    </reaction>
</comment>
<keyword evidence="6" id="KW-1185">Reference proteome</keyword>
<dbReference type="PANTHER" id="PTHR10492">
    <property type="match status" value="1"/>
</dbReference>
<evidence type="ECO:0000256" key="1">
    <source>
        <dbReference type="RuleBase" id="RU363044"/>
    </source>
</evidence>
<keyword evidence="1" id="KW-0547">Nucleotide-binding</keyword>
<feature type="domain" description="DNA helicase Pif1-like 2B" evidence="4">
    <location>
        <begin position="806"/>
        <end position="852"/>
    </location>
</feature>
<accession>A0A1E1L8V3</accession>
<sequence length="967" mass="109088">MTANPKWLEVTDRLRRGQGAMDRPDVVARVFRMKIEELLRELKGGIFGEYAAFVYTIEYQKRGLPHLHLLPFLKPAAEYVLPQRVDEIVSAEIPDDATDPTGQLQEIVLTHMLHGSCGTDYLNNPCMTKKHPSSPLACSKRFPKAFQAETRVNEDGYPEYRRRDDGRTFTVTKHGRSVVIDNRWVVPHNLYLLNKYRCHINVEVCGSVQAVKYIHKYVYEGADRTTLGVKNLNAEVERYVQARYVSPPEAIWRLFEFRTHQEFPPVTHLPVHFKGEQPVYFSDDMTSAELAARKEASCSLLLGYFKYNTENPDGPQWLYSEFPARFVWSSGPKTWTIQKRGIAIGRMYHCTPISGARFYLRLLLTVVRGAKSFEELYIYEGIIYESYLLACVARGLADNDQEWYQCFDEALLFTTVRGLRTLFLTGLRQKEITEPQAICDRYKTHFCDDLALKLEGKTGFPLVLLEPGCDYGLWVLSDGLGDYQQPLKDFGLRSSTWDWAGKHAEWSATAQMEDLRTKAAQQIDQLNIDQQAAFTAITDAVRTDPATAHFYFQGKDGTGKTFLYQTLTYHYRADGKTVLCVASTGIAALLLPNGRTSHSQFKIPINLNEWTVSSISKQSQLAGMLRTVDLIIWDEVPMQHKYCFEVVHRLLVDLRGTSTHILFGGVPVIMGGDFAQILPVVPHGSRADIRVREGGHGPDFVNWVGSIPYDEAIRFSVTIPPYIHQPGGVAGLIDHVYPPELMVRAPRDPTVFNGRCLLSTLNTTVTELNRIIITRLPGVVRTYLSIDKHVAEEDISVDDIEQFPVEMLNNIDIPALPPAVLHLKVGTPIMLLRNLNQPAGLCNGSRMAVTSLWKHCIEARLIGGDFNGELRVLPRIKLTSSDDNLGITLERKQFPVRLSFAMTINKSQGQSFHTVGLDLRLPVFTHGQLYVGISRTSSVAGLSILLPVENQGRTPNVVYPEVLQDIT</sequence>
<dbReference type="GO" id="GO:0005524">
    <property type="term" value="F:ATP binding"/>
    <property type="evidence" value="ECO:0007669"/>
    <property type="project" value="UniProtKB-KW"/>
</dbReference>
<proteinExistence type="inferred from homology"/>
<dbReference type="Proteomes" id="UP000178912">
    <property type="component" value="Unassembled WGS sequence"/>
</dbReference>
<dbReference type="Pfam" id="PF05970">
    <property type="entry name" value="PIF1"/>
    <property type="match status" value="1"/>
</dbReference>
<dbReference type="Pfam" id="PF14214">
    <property type="entry name" value="Helitron_like_N"/>
    <property type="match status" value="1"/>
</dbReference>
<dbReference type="SUPFAM" id="SSF52540">
    <property type="entry name" value="P-loop containing nucleoside triphosphate hydrolases"/>
    <property type="match status" value="2"/>
</dbReference>
<dbReference type="InterPro" id="IPR049163">
    <property type="entry name" value="Pif1-like_2B_dom"/>
</dbReference>